<feature type="binding site" evidence="14">
    <location>
        <position position="826"/>
    </location>
    <ligand>
        <name>IMP</name>
        <dbReference type="ChEBI" id="CHEBI:58053"/>
    </ligand>
</feature>
<feature type="compositionally biased region" description="Low complexity" evidence="17">
    <location>
        <begin position="139"/>
        <end position="148"/>
    </location>
</feature>
<dbReference type="GO" id="GO:0006177">
    <property type="term" value="P:GMP biosynthetic process"/>
    <property type="evidence" value="ECO:0007669"/>
    <property type="project" value="UniProtKB-UniRule"/>
</dbReference>
<feature type="binding site" evidence="14">
    <location>
        <begin position="861"/>
        <end position="863"/>
    </location>
    <ligand>
        <name>IMP</name>
        <dbReference type="ChEBI" id="CHEBI:58053"/>
    </ligand>
</feature>
<keyword evidence="9 14" id="KW-0560">Oxidoreductase</keyword>
<feature type="binding site" evidence="14">
    <location>
        <begin position="884"/>
        <end position="885"/>
    </location>
    <ligand>
        <name>IMP</name>
        <dbReference type="ChEBI" id="CHEBI:58053"/>
    </ligand>
</feature>
<dbReference type="GO" id="GO:0042393">
    <property type="term" value="F:histone binding"/>
    <property type="evidence" value="ECO:0007669"/>
    <property type="project" value="InterPro"/>
</dbReference>
<comment type="function">
    <text evidence="14">Catalyzes the conversion of inosine 5'-phosphate (IMP) to xanthosine 5'-phosphate (XMP), the first committed and rate-limiting step in the de novo synthesis of guanine nucleotides, and therefore plays an important role in the regulation of cell growth.</text>
</comment>
<feature type="binding site" evidence="14">
    <location>
        <begin position="771"/>
        <end position="773"/>
    </location>
    <ligand>
        <name>NAD(+)</name>
        <dbReference type="ChEBI" id="CHEBI:57540"/>
    </ligand>
</feature>
<evidence type="ECO:0000256" key="2">
    <source>
        <dbReference type="ARBA" id="ARBA00004496"/>
    </source>
</evidence>
<dbReference type="InterPro" id="IPR015875">
    <property type="entry name" value="IMP_DH/GMP_Rdtase_CS"/>
</dbReference>
<dbReference type="HOGENOM" id="CLU_011076_0_0_1"/>
<evidence type="ECO:0000256" key="7">
    <source>
        <dbReference type="ARBA" id="ARBA00022755"/>
    </source>
</evidence>
<dbReference type="Gene3D" id="3.40.630.30">
    <property type="match status" value="1"/>
</dbReference>
<dbReference type="InterPro" id="IPR046342">
    <property type="entry name" value="CBS_dom_sf"/>
</dbReference>
<evidence type="ECO:0000313" key="20">
    <source>
        <dbReference type="Proteomes" id="UP000014071"/>
    </source>
</evidence>
<dbReference type="NCBIfam" id="TIGR01302">
    <property type="entry name" value="IMP_dehydrog"/>
    <property type="match status" value="1"/>
</dbReference>
<feature type="binding site" evidence="14">
    <location>
        <begin position="821"/>
        <end position="823"/>
    </location>
    <ligand>
        <name>NAD(+)</name>
        <dbReference type="ChEBI" id="CHEBI:57540"/>
    </ligand>
</feature>
<dbReference type="Pfam" id="PF00478">
    <property type="entry name" value="IMPDH"/>
    <property type="match status" value="1"/>
</dbReference>
<dbReference type="UniPathway" id="UPA00601">
    <property type="reaction ID" value="UER00295"/>
</dbReference>
<gene>
    <name evidence="19" type="ORF">PHSY_001666</name>
</gene>
<feature type="binding site" description="in other chain" evidence="14">
    <location>
        <position position="823"/>
    </location>
    <ligand>
        <name>K(+)</name>
        <dbReference type="ChEBI" id="CHEBI:29103"/>
        <note>ligand shared between two tetrameric partners</note>
    </ligand>
</feature>
<evidence type="ECO:0000313" key="19">
    <source>
        <dbReference type="EMBL" id="GAC94097.1"/>
    </source>
</evidence>
<dbReference type="PANTHER" id="PTHR11911:SF111">
    <property type="entry name" value="INOSINE-5'-MONOPHOSPHATE DEHYDROGENASE"/>
    <property type="match status" value="1"/>
</dbReference>
<comment type="caution">
    <text evidence="14">Lacks conserved residue(s) required for the propagation of feature annotation.</text>
</comment>
<feature type="compositionally biased region" description="Acidic residues" evidence="17">
    <location>
        <begin position="413"/>
        <end position="422"/>
    </location>
</feature>
<dbReference type="GO" id="GO:0046872">
    <property type="term" value="F:metal ion binding"/>
    <property type="evidence" value="ECO:0007669"/>
    <property type="project" value="UniProtKB-UniRule"/>
</dbReference>
<evidence type="ECO:0000256" key="8">
    <source>
        <dbReference type="ARBA" id="ARBA00022958"/>
    </source>
</evidence>
<dbReference type="SMART" id="SM00116">
    <property type="entry name" value="CBS"/>
    <property type="match status" value="2"/>
</dbReference>
<feature type="binding site" evidence="14">
    <location>
        <begin position="908"/>
        <end position="912"/>
    </location>
    <ligand>
        <name>IMP</name>
        <dbReference type="ChEBI" id="CHEBI:58053"/>
    </ligand>
</feature>
<evidence type="ECO:0000256" key="5">
    <source>
        <dbReference type="ARBA" id="ARBA00022723"/>
    </source>
</evidence>
<evidence type="ECO:0000256" key="12">
    <source>
        <dbReference type="ARBA" id="ARBA00048028"/>
    </source>
</evidence>
<keyword evidence="8 14" id="KW-0630">Potassium</keyword>
<feature type="active site" description="Thioimidate intermediate" evidence="14">
    <location>
        <position position="828"/>
    </location>
</feature>
<evidence type="ECO:0000256" key="4">
    <source>
        <dbReference type="ARBA" id="ARBA00022490"/>
    </source>
</evidence>
<comment type="activity regulation">
    <text evidence="14">Mycophenolic acid (MPA) is a non-competitive inhibitor that prevents formation of the closed enzyme conformation by binding to the same site as the amobile flap. In contrast, mizoribine monophosphate (MZP) is a competitive inhibitor that induces the closed conformation. MPA is a potent inhibitor of mammalian IMPDHs but a poor inhibitor of the bacterial enzymes. MZP is a more potent inhibitor of bacterial IMPDH.</text>
</comment>
<evidence type="ECO:0000256" key="13">
    <source>
        <dbReference type="ARBA" id="ARBA00062187"/>
    </source>
</evidence>
<dbReference type="Gene3D" id="1.10.10.390">
    <property type="match status" value="1"/>
</dbReference>
<dbReference type="Proteomes" id="UP000014071">
    <property type="component" value="Unassembled WGS sequence"/>
</dbReference>
<dbReference type="PROSITE" id="PS00487">
    <property type="entry name" value="IMP_DH_GMP_RED"/>
    <property type="match status" value="1"/>
</dbReference>
<dbReference type="STRING" id="1305764.R9NZF9"/>
<proteinExistence type="inferred from homology"/>
<dbReference type="GO" id="GO:0006325">
    <property type="term" value="P:chromatin organization"/>
    <property type="evidence" value="ECO:0007669"/>
    <property type="project" value="InterPro"/>
</dbReference>
<dbReference type="CDD" id="cd04601">
    <property type="entry name" value="CBS_pair_IMPDH"/>
    <property type="match status" value="1"/>
</dbReference>
<comment type="pathway">
    <text evidence="14 16">Purine metabolism; XMP biosynthesis via de novo pathway; XMP from IMP: step 1/1.</text>
</comment>
<dbReference type="GeneID" id="24106963"/>
<feature type="binding site" description="in other chain" evidence="14">
    <location>
        <position position="825"/>
    </location>
    <ligand>
        <name>K(+)</name>
        <dbReference type="ChEBI" id="CHEBI:29103"/>
        <note>ligand shared between two tetrameric partners</note>
    </ligand>
</feature>
<comment type="subcellular location">
    <subcellularLocation>
        <location evidence="2 14">Cytoplasm</location>
    </subcellularLocation>
</comment>
<comment type="catalytic activity">
    <reaction evidence="12 14 16">
        <text>IMP + NAD(+) + H2O = XMP + NADH + H(+)</text>
        <dbReference type="Rhea" id="RHEA:11708"/>
        <dbReference type="ChEBI" id="CHEBI:15377"/>
        <dbReference type="ChEBI" id="CHEBI:15378"/>
        <dbReference type="ChEBI" id="CHEBI:57464"/>
        <dbReference type="ChEBI" id="CHEBI:57540"/>
        <dbReference type="ChEBI" id="CHEBI:57945"/>
        <dbReference type="ChEBI" id="CHEBI:58053"/>
        <dbReference type="EC" id="1.1.1.205"/>
    </reaction>
</comment>
<dbReference type="Pfam" id="PF00571">
    <property type="entry name" value="CBS"/>
    <property type="match status" value="2"/>
</dbReference>
<evidence type="ECO:0000256" key="15">
    <source>
        <dbReference type="PROSITE-ProRule" id="PRU00703"/>
    </source>
</evidence>
<name>R9NZF9_PSEHS</name>
<evidence type="ECO:0000256" key="14">
    <source>
        <dbReference type="HAMAP-Rule" id="MF_03156"/>
    </source>
</evidence>
<dbReference type="GO" id="GO:0006183">
    <property type="term" value="P:GTP biosynthetic process"/>
    <property type="evidence" value="ECO:0007669"/>
    <property type="project" value="TreeGrafter"/>
</dbReference>
<dbReference type="InterPro" id="IPR000182">
    <property type="entry name" value="GNAT_dom"/>
</dbReference>
<evidence type="ECO:0000256" key="6">
    <source>
        <dbReference type="ARBA" id="ARBA00022749"/>
    </source>
</evidence>
<dbReference type="SUPFAM" id="SSF55729">
    <property type="entry name" value="Acyl-CoA N-acyltransferases (Nat)"/>
    <property type="match status" value="1"/>
</dbReference>
<dbReference type="GO" id="GO:0005737">
    <property type="term" value="C:cytoplasm"/>
    <property type="evidence" value="ECO:0007669"/>
    <property type="project" value="UniProtKB-SubCell"/>
</dbReference>
<dbReference type="eggNOG" id="KOG2696">
    <property type="taxonomic scope" value="Eukaryota"/>
</dbReference>
<feature type="region of interest" description="Disordered" evidence="17">
    <location>
        <begin position="130"/>
        <end position="149"/>
    </location>
</feature>
<feature type="active site" description="Proton acceptor" evidence="14">
    <location>
        <position position="949"/>
    </location>
</feature>
<dbReference type="InterPro" id="IPR013785">
    <property type="entry name" value="Aldolase_TIM"/>
</dbReference>
<dbReference type="RefSeq" id="XP_012187684.1">
    <property type="nucleotide sequence ID" value="XM_012332294.1"/>
</dbReference>
<keyword evidence="6 14" id="KW-0332">GMP biosynthesis</keyword>
<dbReference type="FunFam" id="3.20.20.70:FF:000007">
    <property type="entry name" value="Chromosome 19 SCAF14664, whole genome shotgun sequence"/>
    <property type="match status" value="1"/>
</dbReference>
<feature type="domain" description="CBS" evidence="18">
    <location>
        <begin position="615"/>
        <end position="675"/>
    </location>
</feature>
<dbReference type="SUPFAM" id="SSF54631">
    <property type="entry name" value="CBS-domain pair"/>
    <property type="match status" value="1"/>
</dbReference>
<dbReference type="InterPro" id="IPR037113">
    <property type="entry name" value="Hat1_N_sf"/>
</dbReference>
<evidence type="ECO:0000256" key="16">
    <source>
        <dbReference type="RuleBase" id="RU003928"/>
    </source>
</evidence>
<dbReference type="Pfam" id="PF10394">
    <property type="entry name" value="Hat1_N"/>
    <property type="match status" value="1"/>
</dbReference>
<dbReference type="InterPro" id="IPR001093">
    <property type="entry name" value="IMP_DH_GMPRt"/>
</dbReference>
<dbReference type="PANTHER" id="PTHR11911">
    <property type="entry name" value="INOSINE-5-MONOPHOSPHATE DEHYDROGENASE RELATED"/>
    <property type="match status" value="1"/>
</dbReference>
<comment type="similarity">
    <text evidence="3 14">Belongs to the IMPDH/GMPR family.</text>
</comment>
<comment type="cofactor">
    <cofactor evidence="1 14">
        <name>K(+)</name>
        <dbReference type="ChEBI" id="CHEBI:29103"/>
    </cofactor>
</comment>
<dbReference type="Pfam" id="PF00583">
    <property type="entry name" value="Acetyltransf_1"/>
    <property type="match status" value="1"/>
</dbReference>
<dbReference type="InterPro" id="IPR000644">
    <property type="entry name" value="CBS_dom"/>
</dbReference>
<dbReference type="OrthoDB" id="416622at2759"/>
<feature type="domain" description="CBS" evidence="18">
    <location>
        <begin position="677"/>
        <end position="733"/>
    </location>
</feature>
<protein>
    <recommendedName>
        <fullName evidence="14 16">Inosine-5'-monophosphate dehydrogenase</fullName>
        <shortName evidence="14">IMP dehydrogenase</shortName>
        <shortName evidence="14">IMPD</shortName>
        <shortName evidence="14">IMPDH</shortName>
        <ecNumber evidence="14 16">1.1.1.205</ecNumber>
    </recommendedName>
</protein>
<feature type="region of interest" description="Disordered" evidence="17">
    <location>
        <begin position="411"/>
        <end position="445"/>
    </location>
</feature>
<feature type="binding site" evidence="14">
    <location>
        <position position="1016"/>
    </location>
    <ligand>
        <name>K(+)</name>
        <dbReference type="ChEBI" id="CHEBI:29103"/>
        <note>ligand shared between two tetrameric partners</note>
    </ligand>
</feature>
<keyword evidence="5 14" id="KW-0479">Metal-binding</keyword>
<evidence type="ECO:0000256" key="9">
    <source>
        <dbReference type="ARBA" id="ARBA00023002"/>
    </source>
</evidence>
<dbReference type="GO" id="GO:0000166">
    <property type="term" value="F:nucleotide binding"/>
    <property type="evidence" value="ECO:0007669"/>
    <property type="project" value="UniProtKB-UniRule"/>
</dbReference>
<comment type="subunit">
    <text evidence="13">Homotetramer. Seems to be able to form heterotetramers composed from more than 1 of the 3 IMPDH gene products (IMD2-4).</text>
</comment>
<feature type="binding site" evidence="14">
    <location>
        <position position="961"/>
    </location>
    <ligand>
        <name>IMP</name>
        <dbReference type="ChEBI" id="CHEBI:58053"/>
    </ligand>
</feature>
<dbReference type="EC" id="1.1.1.205" evidence="14 16"/>
<evidence type="ECO:0000259" key="18">
    <source>
        <dbReference type="PROSITE" id="PS51371"/>
    </source>
</evidence>
<evidence type="ECO:0000256" key="11">
    <source>
        <dbReference type="ARBA" id="ARBA00023122"/>
    </source>
</evidence>
<dbReference type="CDD" id="cd00381">
    <property type="entry name" value="IMPDH"/>
    <property type="match status" value="1"/>
</dbReference>
<evidence type="ECO:0000256" key="1">
    <source>
        <dbReference type="ARBA" id="ARBA00001958"/>
    </source>
</evidence>
<dbReference type="Gene3D" id="3.20.20.70">
    <property type="entry name" value="Aldolase class I"/>
    <property type="match status" value="1"/>
</dbReference>
<dbReference type="HAMAP" id="MF_01964">
    <property type="entry name" value="IMPDH"/>
    <property type="match status" value="1"/>
</dbReference>
<sequence length="1036" mass="113277">MTESWSANSTTSTAIRLIGSPYGTDSAFHPTFTYPIYGEAETIYGYKGLCINLNVASGSLVPLIDVSYRAKNESTTAKLDDVEGKIKEFLPPDHLSTSSSSAKEHFAAAVEADKAFKPFGEKVHSYTRRKVNKGKGKNSASLASTSTLSEDDPDARVFEIYRSTWSTPGFREYHRRMQLFVLLFIEGASYISEDESNWEFFTLYERSASGYHFMGYTSLYKFWCWPDSSRIRLSQFVILPPFQKQGHGAALYTTVYDAIRQRPNVRELTVEDPSEDFDRLRDGNDLRRLLAPGGFVEIAKAEGKLNAPVDKGWIEAKRLEHKLAPRQWSRVLEMVQLMNLDLDDAQQVKQYRLQVKARIYRQNKDILIQLEKAQQRSKLQETFEGVVEEYGDMVGVDVEDLLGGGGVGGLYGLDEEDEDEEDGGHYANGNGPPRKMARFGSSSSRSTKVVQGQSDTFLPNLFFAKRATSYKHLPPYHRRPFIKMPASNGLQIPQDVAVLSPSQALEHLKTYANGDGLSMAELIDSRQHGGLTYNDFLVLPGFINFNASDVSLRTKVTKNVTLNTPFLSSPMDTVTETEMAIAMGLMGGMGVIHNNMSPQEQASVVRKVKKYENGFITEPLCLDPKATVGDVLDVKERLGFGGIPITDTGAMHGKLLGIVTARDVQFRDTSLPLSEVMTTDLVTAKQGVTLEQANTILRDSKKGKLPIVDAEGRLVALLARSDLLKNQNYPLASKQPDSKQLYCAAAIGTRPSDRERLGLLVEAGLDVVILDSSQGNSVYQIEMIQWIKQTYPQVDVVAGNVVTREQAASLIAAGADALRVGMGSGSICITQEVMAVGRPQGTAVHAVAEFASKFGVPVIADGGISNVGHIAKALALGASAVMMGGLLAGTTESPGDYFYRDGKRLKGYRGMGSIEAMEHQKKGKIAGATGKGAAKADKVASDENAATQRYFSESDAVKVAQGVAGAVQDKGSVKKFLPYLYTGLQHSLQDMGVPHLYELRTAVGSGQVRFELRTASAQVEGGVHGLHSYEKRLFSS</sequence>
<keyword evidence="7 14" id="KW-0658">Purine biosynthesis</keyword>
<evidence type="ECO:0000256" key="10">
    <source>
        <dbReference type="ARBA" id="ARBA00023027"/>
    </source>
</evidence>
<dbReference type="GO" id="GO:0003938">
    <property type="term" value="F:IMP dehydrogenase activity"/>
    <property type="evidence" value="ECO:0007669"/>
    <property type="project" value="UniProtKB-UniRule"/>
</dbReference>
<dbReference type="AlphaFoldDB" id="R9NZF9"/>
<keyword evidence="20" id="KW-1185">Reference proteome</keyword>
<dbReference type="SMART" id="SM01240">
    <property type="entry name" value="IMPDH"/>
    <property type="match status" value="1"/>
</dbReference>
<dbReference type="Pfam" id="PF21184">
    <property type="entry name" value="HAT1_C_fung"/>
    <property type="match status" value="1"/>
</dbReference>
<evidence type="ECO:0000256" key="3">
    <source>
        <dbReference type="ARBA" id="ARBA00005502"/>
    </source>
</evidence>
<keyword evidence="11 15" id="KW-0129">CBS domain</keyword>
<dbReference type="eggNOG" id="KOG2550">
    <property type="taxonomic scope" value="Eukaryota"/>
</dbReference>
<feature type="binding site" description="in other chain" evidence="14">
    <location>
        <position position="828"/>
    </location>
    <ligand>
        <name>K(+)</name>
        <dbReference type="ChEBI" id="CHEBI:29103"/>
        <note>ligand shared between two tetrameric partners</note>
    </ligand>
</feature>
<dbReference type="InterPro" id="IPR013523">
    <property type="entry name" value="Hist_AcTrfase_HAT1_C"/>
</dbReference>
<accession>R9NZF9</accession>
<evidence type="ECO:0000256" key="17">
    <source>
        <dbReference type="SAM" id="MobiDB-lite"/>
    </source>
</evidence>
<keyword evidence="4 14" id="KW-0963">Cytoplasm</keyword>
<dbReference type="InterPro" id="IPR016181">
    <property type="entry name" value="Acyl_CoA_acyltransferase"/>
</dbReference>
<dbReference type="InterPro" id="IPR005990">
    <property type="entry name" value="IMP_DH"/>
</dbReference>
<dbReference type="InterPro" id="IPR019467">
    <property type="entry name" value="Hat1_N"/>
</dbReference>
<organism evidence="19 20">
    <name type="scientific">Pseudozyma hubeiensis (strain SY62)</name>
    <name type="common">Yeast</name>
    <dbReference type="NCBI Taxonomy" id="1305764"/>
    <lineage>
        <taxon>Eukaryota</taxon>
        <taxon>Fungi</taxon>
        <taxon>Dikarya</taxon>
        <taxon>Basidiomycota</taxon>
        <taxon>Ustilaginomycotina</taxon>
        <taxon>Ustilaginomycetes</taxon>
        <taxon>Ustilaginales</taxon>
        <taxon>Ustilaginaceae</taxon>
        <taxon>Pseudozyma</taxon>
    </lineage>
</organism>
<dbReference type="EMBL" id="DF238782">
    <property type="protein sequence ID" value="GAC94097.1"/>
    <property type="molecule type" value="Genomic_DNA"/>
</dbReference>
<dbReference type="SUPFAM" id="SSF51412">
    <property type="entry name" value="Inosine monophosphate dehydrogenase (IMPDH)"/>
    <property type="match status" value="1"/>
</dbReference>
<dbReference type="PROSITE" id="PS51371">
    <property type="entry name" value="CBS"/>
    <property type="match status" value="2"/>
</dbReference>
<reference evidence="20" key="1">
    <citation type="journal article" date="2013" name="Genome Announc.">
        <title>Draft genome sequence of the basidiomycetous yeast-like fungus Pseudozyma hubeiensis SY62, which produces an abundant amount of the biosurfactant mannosylerythritol lipids.</title>
        <authorList>
            <person name="Konishi M."/>
            <person name="Hatada Y."/>
            <person name="Horiuchi J."/>
        </authorList>
    </citation>
    <scope>NUCLEOTIDE SEQUENCE [LARGE SCALE GENOMIC DNA]</scope>
    <source>
        <strain evidence="20">SY62</strain>
    </source>
</reference>
<dbReference type="GO" id="GO:0016747">
    <property type="term" value="F:acyltransferase activity, transferring groups other than amino-acyl groups"/>
    <property type="evidence" value="ECO:0007669"/>
    <property type="project" value="InterPro"/>
</dbReference>
<dbReference type="Gene3D" id="3.90.360.10">
    <property type="entry name" value="Histone acetyl transferase 1 (HAT1), N-terminal domain"/>
    <property type="match status" value="1"/>
</dbReference>
<keyword evidence="10 14" id="KW-0520">NAD</keyword>